<sequence>WTSELSGNSQRITHSLSFKLRAPMVRKRLDVAGPQVVTINTSHWHMRRTKENISSPHYTTRHLCHTGRNV</sequence>
<accession>A0A085LY74</accession>
<proteinExistence type="predicted"/>
<dbReference type="AlphaFoldDB" id="A0A085LY74"/>
<feature type="non-terminal residue" evidence="2">
    <location>
        <position position="1"/>
    </location>
</feature>
<evidence type="ECO:0000313" key="2">
    <source>
        <dbReference type="EMBL" id="KFD49920.1"/>
    </source>
</evidence>
<protein>
    <submittedName>
        <fullName evidence="2">Uncharacterized protein</fullName>
    </submittedName>
</protein>
<evidence type="ECO:0000313" key="3">
    <source>
        <dbReference type="Proteomes" id="UP000030764"/>
    </source>
</evidence>
<organism evidence="2 3">
    <name type="scientific">Trichuris suis</name>
    <name type="common">pig whipworm</name>
    <dbReference type="NCBI Taxonomy" id="68888"/>
    <lineage>
        <taxon>Eukaryota</taxon>
        <taxon>Metazoa</taxon>
        <taxon>Ecdysozoa</taxon>
        <taxon>Nematoda</taxon>
        <taxon>Enoplea</taxon>
        <taxon>Dorylaimia</taxon>
        <taxon>Trichinellida</taxon>
        <taxon>Trichuridae</taxon>
        <taxon>Trichuris</taxon>
    </lineage>
</organism>
<dbReference type="Proteomes" id="UP000030764">
    <property type="component" value="Unassembled WGS sequence"/>
</dbReference>
<keyword evidence="3" id="KW-1185">Reference proteome</keyword>
<feature type="non-terminal residue" evidence="2">
    <location>
        <position position="70"/>
    </location>
</feature>
<gene>
    <name evidence="2" type="ORF">M513_09249</name>
</gene>
<dbReference type="EMBL" id="KL363262">
    <property type="protein sequence ID" value="KFD49920.1"/>
    <property type="molecule type" value="Genomic_DNA"/>
</dbReference>
<feature type="compositionally biased region" description="Basic residues" evidence="1">
    <location>
        <begin position="59"/>
        <end position="70"/>
    </location>
</feature>
<evidence type="ECO:0000256" key="1">
    <source>
        <dbReference type="SAM" id="MobiDB-lite"/>
    </source>
</evidence>
<name>A0A085LY74_9BILA</name>
<feature type="region of interest" description="Disordered" evidence="1">
    <location>
        <begin position="48"/>
        <end position="70"/>
    </location>
</feature>
<reference evidence="2 3" key="1">
    <citation type="journal article" date="2014" name="Nat. Genet.">
        <title>Genome and transcriptome of the porcine whipworm Trichuris suis.</title>
        <authorList>
            <person name="Jex A.R."/>
            <person name="Nejsum P."/>
            <person name="Schwarz E.M."/>
            <person name="Hu L."/>
            <person name="Young N.D."/>
            <person name="Hall R.S."/>
            <person name="Korhonen P.K."/>
            <person name="Liao S."/>
            <person name="Thamsborg S."/>
            <person name="Xia J."/>
            <person name="Xu P."/>
            <person name="Wang S."/>
            <person name="Scheerlinck J.P."/>
            <person name="Hofmann A."/>
            <person name="Sternberg P.W."/>
            <person name="Wang J."/>
            <person name="Gasser R.B."/>
        </authorList>
    </citation>
    <scope>NUCLEOTIDE SEQUENCE [LARGE SCALE GENOMIC DNA]</scope>
    <source>
        <strain evidence="2">DCEP-RM93M</strain>
    </source>
</reference>